<dbReference type="InterPro" id="IPR053924">
    <property type="entry name" value="RecX_HTH_2nd"/>
</dbReference>
<keyword evidence="5 6" id="KW-0963">Cytoplasm</keyword>
<evidence type="ECO:0000259" key="8">
    <source>
        <dbReference type="Pfam" id="PF21981"/>
    </source>
</evidence>
<dbReference type="NCBIfam" id="NF010733">
    <property type="entry name" value="PRK14135.1"/>
    <property type="match status" value="1"/>
</dbReference>
<dbReference type="Proteomes" id="UP000272003">
    <property type="component" value="Chromosome"/>
</dbReference>
<organism evidence="10 11">
    <name type="scientific">Apilactobacillus bombintestini</name>
    <dbReference type="NCBI Taxonomy" id="2419772"/>
    <lineage>
        <taxon>Bacteria</taxon>
        <taxon>Bacillati</taxon>
        <taxon>Bacillota</taxon>
        <taxon>Bacilli</taxon>
        <taxon>Lactobacillales</taxon>
        <taxon>Lactobacillaceae</taxon>
        <taxon>Apilactobacillus</taxon>
    </lineage>
</organism>
<evidence type="ECO:0000313" key="10">
    <source>
        <dbReference type="EMBL" id="AYF92398.1"/>
    </source>
</evidence>
<feature type="domain" description="RecX second three-helical" evidence="7">
    <location>
        <begin position="108"/>
        <end position="148"/>
    </location>
</feature>
<proteinExistence type="inferred from homology"/>
<protein>
    <recommendedName>
        <fullName evidence="4 6">Regulatory protein RecX</fullName>
    </recommendedName>
</protein>
<dbReference type="AlphaFoldDB" id="A0A387ARY0"/>
<evidence type="ECO:0000256" key="4">
    <source>
        <dbReference type="ARBA" id="ARBA00018111"/>
    </source>
</evidence>
<dbReference type="KEGG" id="abom:D7I45_02290"/>
<evidence type="ECO:0000313" key="11">
    <source>
        <dbReference type="Proteomes" id="UP000272003"/>
    </source>
</evidence>
<sequence>MKSKITMIEAQKRKGRFNVYVDGKYAFPMSENVMIKYRVFKGMEIDAELKNKLVNADEVSKLYSRAIDFLSHQLRTESEVVDKLKKYTENEQHIAQVMQRLTELKLVNDQNYANSYVRTEVRKQDKGPNNVFYKLKEKKIPEAYIENAIQNFYSDEDMRENCTIQIEKTFKKHRRDAFKNRLEKTKIAVMKKGYPMDVVLSIMDNMEFTVDEEQQMELLRKQFEKVWYRNRRYDHLQRVMKTKQSLYRKGFEMDDINRFIEEKESEQ</sequence>
<dbReference type="Gene3D" id="1.10.10.10">
    <property type="entry name" value="Winged helix-like DNA-binding domain superfamily/Winged helix DNA-binding domain"/>
    <property type="match status" value="4"/>
</dbReference>
<evidence type="ECO:0000259" key="7">
    <source>
        <dbReference type="Pfam" id="PF02631"/>
    </source>
</evidence>
<comment type="subcellular location">
    <subcellularLocation>
        <location evidence="2 6">Cytoplasm</location>
    </subcellularLocation>
</comment>
<feature type="domain" description="RecX first three-helical" evidence="9">
    <location>
        <begin position="63"/>
        <end position="101"/>
    </location>
</feature>
<dbReference type="Pfam" id="PF02631">
    <property type="entry name" value="RecX_HTH2"/>
    <property type="match status" value="1"/>
</dbReference>
<dbReference type="InterPro" id="IPR053926">
    <property type="entry name" value="RecX_HTH_1st"/>
</dbReference>
<accession>A0A387ARY0</accession>
<evidence type="ECO:0000256" key="3">
    <source>
        <dbReference type="ARBA" id="ARBA00009695"/>
    </source>
</evidence>
<keyword evidence="11" id="KW-1185">Reference proteome</keyword>
<dbReference type="InterPro" id="IPR003783">
    <property type="entry name" value="Regulatory_RecX"/>
</dbReference>
<dbReference type="PANTHER" id="PTHR33602:SF1">
    <property type="entry name" value="REGULATORY PROTEIN RECX FAMILY PROTEIN"/>
    <property type="match status" value="1"/>
</dbReference>
<dbReference type="PANTHER" id="PTHR33602">
    <property type="entry name" value="REGULATORY PROTEIN RECX FAMILY PROTEIN"/>
    <property type="match status" value="1"/>
</dbReference>
<evidence type="ECO:0000256" key="5">
    <source>
        <dbReference type="ARBA" id="ARBA00022490"/>
    </source>
</evidence>
<dbReference type="GO" id="GO:0006282">
    <property type="term" value="P:regulation of DNA repair"/>
    <property type="evidence" value="ECO:0007669"/>
    <property type="project" value="UniProtKB-UniRule"/>
</dbReference>
<reference evidence="10 11" key="1">
    <citation type="submission" date="2018-09" db="EMBL/GenBank/DDBJ databases">
        <title>Genome sequencing of strain BHWM-4.</title>
        <authorList>
            <person name="Heo J."/>
            <person name="Kim S.-J."/>
            <person name="Kwon S.-W."/>
        </authorList>
    </citation>
    <scope>NUCLEOTIDE SEQUENCE [LARGE SCALE GENOMIC DNA]</scope>
    <source>
        <strain evidence="10 11">BHWM-4</strain>
    </source>
</reference>
<evidence type="ECO:0000256" key="6">
    <source>
        <dbReference type="HAMAP-Rule" id="MF_01114"/>
    </source>
</evidence>
<evidence type="ECO:0000256" key="1">
    <source>
        <dbReference type="ARBA" id="ARBA00003529"/>
    </source>
</evidence>
<comment type="function">
    <text evidence="1 6">Modulates RecA activity.</text>
</comment>
<dbReference type="RefSeq" id="WP_120784166.1">
    <property type="nucleotide sequence ID" value="NZ_CP032626.1"/>
</dbReference>
<dbReference type="Pfam" id="PF21981">
    <property type="entry name" value="RecX_HTH3"/>
    <property type="match status" value="1"/>
</dbReference>
<dbReference type="OrthoDB" id="5421057at2"/>
<gene>
    <name evidence="6 10" type="primary">recX</name>
    <name evidence="10" type="ORF">D7I45_02290</name>
</gene>
<dbReference type="InterPro" id="IPR036388">
    <property type="entry name" value="WH-like_DNA-bd_sf"/>
</dbReference>
<dbReference type="Pfam" id="PF21982">
    <property type="entry name" value="RecX_HTH1"/>
    <property type="match status" value="1"/>
</dbReference>
<comment type="similarity">
    <text evidence="3 6">Belongs to the RecX family.</text>
</comment>
<feature type="domain" description="RecX third three-helical" evidence="8">
    <location>
        <begin position="213"/>
        <end position="260"/>
    </location>
</feature>
<name>A0A387ARY0_9LACO</name>
<evidence type="ECO:0000256" key="2">
    <source>
        <dbReference type="ARBA" id="ARBA00004496"/>
    </source>
</evidence>
<dbReference type="HAMAP" id="MF_01114">
    <property type="entry name" value="RecX"/>
    <property type="match status" value="1"/>
</dbReference>
<dbReference type="GO" id="GO:0005737">
    <property type="term" value="C:cytoplasm"/>
    <property type="evidence" value="ECO:0007669"/>
    <property type="project" value="UniProtKB-SubCell"/>
</dbReference>
<dbReference type="InterPro" id="IPR053925">
    <property type="entry name" value="RecX_HTH_3rd"/>
</dbReference>
<dbReference type="EMBL" id="CP032626">
    <property type="protein sequence ID" value="AYF92398.1"/>
    <property type="molecule type" value="Genomic_DNA"/>
</dbReference>
<evidence type="ECO:0000259" key="9">
    <source>
        <dbReference type="Pfam" id="PF21982"/>
    </source>
</evidence>